<sequence>MLISAALGGCGALGGSSAGSSDERGACASPGVTDDTIRIGLIYPDSGSGESGFRATLSAVEARIEAANAEGGVHGREVVIDWRDDQDSPDVFSLAARDLLDDSDGQGVFALVAQTLVLSSDTFEWLEQAKIPVVGVATSEEWSDHANVFHFGNSFNKSHPTTTYGRFVKAQHATKVFLLVTEQAGAADSLAMQLTPSLQSQGIQVVGRLGIVQDITSDTKVVDTIRRSGADAVIGALQIDTFQQIYPLLAPLRLKLALNATGYSADLLASAGRGLAGATFIVPYSAFGSAAMATYLRNVDTYAPELTNPEDVLAVAGYVAADEMLTGLTLAGECPTREQFIQKLREVEDFTAGGLIPPKDLSNPRDPAKCLNFVQVNEAGNQWQPIGDPTSPSGFWCGEIIQTGAG</sequence>
<comment type="caution">
    <text evidence="4">The sequence shown here is derived from an EMBL/GenBank/DDBJ whole genome shotgun (WGS) entry which is preliminary data.</text>
</comment>
<accession>A0A937RLV3</accession>
<dbReference type="PANTHER" id="PTHR47235:SF1">
    <property type="entry name" value="BLR6548 PROTEIN"/>
    <property type="match status" value="1"/>
</dbReference>
<dbReference type="InterPro" id="IPR028081">
    <property type="entry name" value="Leu-bd"/>
</dbReference>
<keyword evidence="5" id="KW-1185">Reference proteome</keyword>
<gene>
    <name evidence="4" type="ORF">I7412_37515</name>
</gene>
<evidence type="ECO:0000259" key="3">
    <source>
        <dbReference type="Pfam" id="PF13458"/>
    </source>
</evidence>
<protein>
    <submittedName>
        <fullName evidence="4">ABC transporter substrate-binding protein</fullName>
    </submittedName>
</protein>
<keyword evidence="2" id="KW-0732">Signal</keyword>
<evidence type="ECO:0000256" key="1">
    <source>
        <dbReference type="ARBA" id="ARBA00010062"/>
    </source>
</evidence>
<comment type="similarity">
    <text evidence="1">Belongs to the leucine-binding protein family.</text>
</comment>
<dbReference type="EMBL" id="JAEACQ010000349">
    <property type="protein sequence ID" value="MBL7632757.1"/>
    <property type="molecule type" value="Genomic_DNA"/>
</dbReference>
<name>A0A937RLV3_9ACTN</name>
<dbReference type="Proteomes" id="UP000604475">
    <property type="component" value="Unassembled WGS sequence"/>
</dbReference>
<evidence type="ECO:0000256" key="2">
    <source>
        <dbReference type="ARBA" id="ARBA00022729"/>
    </source>
</evidence>
<dbReference type="SUPFAM" id="SSF53822">
    <property type="entry name" value="Periplasmic binding protein-like I"/>
    <property type="match status" value="1"/>
</dbReference>
<dbReference type="Gene3D" id="3.40.50.2300">
    <property type="match status" value="2"/>
</dbReference>
<dbReference type="InterPro" id="IPR028082">
    <property type="entry name" value="Peripla_BP_I"/>
</dbReference>
<dbReference type="PANTHER" id="PTHR47235">
    <property type="entry name" value="BLR6548 PROTEIN"/>
    <property type="match status" value="1"/>
</dbReference>
<dbReference type="AlphaFoldDB" id="A0A937RLV3"/>
<feature type="domain" description="Leucine-binding protein" evidence="3">
    <location>
        <begin position="36"/>
        <end position="380"/>
    </location>
</feature>
<dbReference type="RefSeq" id="WP_203004113.1">
    <property type="nucleotide sequence ID" value="NZ_JADWYU010000207.1"/>
</dbReference>
<dbReference type="CDD" id="cd06341">
    <property type="entry name" value="PBP1_ABC_ligand_binding-like"/>
    <property type="match status" value="1"/>
</dbReference>
<evidence type="ECO:0000313" key="5">
    <source>
        <dbReference type="Proteomes" id="UP000604475"/>
    </source>
</evidence>
<proteinExistence type="inferred from homology"/>
<evidence type="ECO:0000313" key="4">
    <source>
        <dbReference type="EMBL" id="MBL7632757.1"/>
    </source>
</evidence>
<dbReference type="Pfam" id="PF13458">
    <property type="entry name" value="Peripla_BP_6"/>
    <property type="match status" value="1"/>
</dbReference>
<organism evidence="4 5">
    <name type="scientific">Frankia nepalensis</name>
    <dbReference type="NCBI Taxonomy" id="1836974"/>
    <lineage>
        <taxon>Bacteria</taxon>
        <taxon>Bacillati</taxon>
        <taxon>Actinomycetota</taxon>
        <taxon>Actinomycetes</taxon>
        <taxon>Frankiales</taxon>
        <taxon>Frankiaceae</taxon>
        <taxon>Frankia</taxon>
    </lineage>
</organism>
<reference evidence="4" key="1">
    <citation type="submission" date="2020-12" db="EMBL/GenBank/DDBJ databases">
        <title>Genomic characterization of non-nitrogen-fixing Frankia strains.</title>
        <authorList>
            <person name="Carlos-Shanley C."/>
            <person name="Guerra T."/>
            <person name="Hahn D."/>
        </authorList>
    </citation>
    <scope>NUCLEOTIDE SEQUENCE</scope>
    <source>
        <strain evidence="4">CN6</strain>
    </source>
</reference>